<evidence type="ECO:0000256" key="1">
    <source>
        <dbReference type="SAM" id="SignalP"/>
    </source>
</evidence>
<evidence type="ECO:0000313" key="2">
    <source>
        <dbReference type="EMBL" id="TDX01020.1"/>
    </source>
</evidence>
<sequence length="181" mass="19528">MKKLLLLALAGTFVVSAVSAQAPEDKSKRPSPPATAMETIHGGVHVQIDYSQPSVKGRTLWGGLVPYGQVWRTGANEATVFTISAPVTIEGKTLAAGTYDLFTIPTDGDWTVIFNSETKLPNGKPTWGAYTYHQDKDVLRVTVPAGKSASFTERMTFTVGKDGKVSLMWGDKQVDFHVAKA</sequence>
<feature type="signal peptide" evidence="1">
    <location>
        <begin position="1"/>
        <end position="22"/>
    </location>
</feature>
<proteinExistence type="predicted"/>
<protein>
    <submittedName>
        <fullName evidence="2">DUF2911 family protein</fullName>
    </submittedName>
</protein>
<gene>
    <name evidence="2" type="ORF">EDB95_2051</name>
</gene>
<dbReference type="EMBL" id="SODV01000001">
    <property type="protein sequence ID" value="TDX01020.1"/>
    <property type="molecule type" value="Genomic_DNA"/>
</dbReference>
<evidence type="ECO:0000313" key="3">
    <source>
        <dbReference type="Proteomes" id="UP000294498"/>
    </source>
</evidence>
<keyword evidence="3" id="KW-1185">Reference proteome</keyword>
<dbReference type="AlphaFoldDB" id="A0A4R8DS19"/>
<name>A0A4R8DS19_9BACT</name>
<dbReference type="OrthoDB" id="9808374at2"/>
<feature type="chain" id="PRO_5020264185" evidence="1">
    <location>
        <begin position="23"/>
        <end position="181"/>
    </location>
</feature>
<reference evidence="2 3" key="1">
    <citation type="submission" date="2019-03" db="EMBL/GenBank/DDBJ databases">
        <title>Genomic Encyclopedia of Type Strains, Phase IV (KMG-IV): sequencing the most valuable type-strain genomes for metagenomic binning, comparative biology and taxonomic classification.</title>
        <authorList>
            <person name="Goeker M."/>
        </authorList>
    </citation>
    <scope>NUCLEOTIDE SEQUENCE [LARGE SCALE GENOMIC DNA]</scope>
    <source>
        <strain evidence="2 3">DSM 100059</strain>
    </source>
</reference>
<keyword evidence="1" id="KW-0732">Signal</keyword>
<dbReference type="RefSeq" id="WP_133993215.1">
    <property type="nucleotide sequence ID" value="NZ_SODV01000001.1"/>
</dbReference>
<dbReference type="Pfam" id="PF11138">
    <property type="entry name" value="DUF2911"/>
    <property type="match status" value="1"/>
</dbReference>
<accession>A0A4R8DS19</accession>
<organism evidence="2 3">
    <name type="scientific">Dinghuibacter silviterrae</name>
    <dbReference type="NCBI Taxonomy" id="1539049"/>
    <lineage>
        <taxon>Bacteria</taxon>
        <taxon>Pseudomonadati</taxon>
        <taxon>Bacteroidota</taxon>
        <taxon>Chitinophagia</taxon>
        <taxon>Chitinophagales</taxon>
        <taxon>Chitinophagaceae</taxon>
        <taxon>Dinghuibacter</taxon>
    </lineage>
</organism>
<comment type="caution">
    <text evidence="2">The sequence shown here is derived from an EMBL/GenBank/DDBJ whole genome shotgun (WGS) entry which is preliminary data.</text>
</comment>
<dbReference type="InterPro" id="IPR021314">
    <property type="entry name" value="DUF2911"/>
</dbReference>
<dbReference type="Proteomes" id="UP000294498">
    <property type="component" value="Unassembled WGS sequence"/>
</dbReference>